<keyword evidence="11" id="KW-1185">Reference proteome</keyword>
<name>A0A225M3E0_9BURK</name>
<protein>
    <submittedName>
        <fullName evidence="10">General secretion pathway protein GspJ</fullName>
    </submittedName>
</protein>
<keyword evidence="7 9" id="KW-0472">Membrane</keyword>
<feature type="compositionally biased region" description="Low complexity" evidence="8">
    <location>
        <begin position="80"/>
        <end position="95"/>
    </location>
</feature>
<evidence type="ECO:0000256" key="9">
    <source>
        <dbReference type="SAM" id="Phobius"/>
    </source>
</evidence>
<dbReference type="PANTHER" id="PTHR39583:SF2">
    <property type="entry name" value="TYPE II SECRETION SYSTEM PROTEIN J"/>
    <property type="match status" value="1"/>
</dbReference>
<dbReference type="PROSITE" id="PS00409">
    <property type="entry name" value="PROKAR_NTER_METHYL"/>
    <property type="match status" value="1"/>
</dbReference>
<dbReference type="SUPFAM" id="SSF54523">
    <property type="entry name" value="Pili subunits"/>
    <property type="match status" value="1"/>
</dbReference>
<feature type="transmembrane region" description="Helical" evidence="9">
    <location>
        <begin position="12"/>
        <end position="31"/>
    </location>
</feature>
<dbReference type="Pfam" id="PF07963">
    <property type="entry name" value="N_methyl"/>
    <property type="match status" value="1"/>
</dbReference>
<dbReference type="InterPro" id="IPR051621">
    <property type="entry name" value="T2SS_protein_J"/>
</dbReference>
<dbReference type="Proteomes" id="UP000214603">
    <property type="component" value="Unassembled WGS sequence"/>
</dbReference>
<evidence type="ECO:0000256" key="2">
    <source>
        <dbReference type="ARBA" id="ARBA00022475"/>
    </source>
</evidence>
<proteinExistence type="predicted"/>
<dbReference type="RefSeq" id="WP_088606087.1">
    <property type="nucleotide sequence ID" value="NZ_NJIH01000021.1"/>
</dbReference>
<keyword evidence="4" id="KW-0997">Cell inner membrane</keyword>
<dbReference type="GO" id="GO:0005886">
    <property type="term" value="C:plasma membrane"/>
    <property type="evidence" value="ECO:0007669"/>
    <property type="project" value="UniProtKB-SubCell"/>
</dbReference>
<accession>A0A225M3E0</accession>
<gene>
    <name evidence="10" type="ORF">CEY11_24630</name>
</gene>
<evidence type="ECO:0000256" key="3">
    <source>
        <dbReference type="ARBA" id="ARBA00022481"/>
    </source>
</evidence>
<comment type="subcellular location">
    <subcellularLocation>
        <location evidence="1">Cell inner membrane</location>
        <topology evidence="1">Single-pass membrane protein</topology>
    </subcellularLocation>
</comment>
<evidence type="ECO:0000313" key="10">
    <source>
        <dbReference type="EMBL" id="OWT53469.1"/>
    </source>
</evidence>
<keyword evidence="2" id="KW-1003">Cell membrane</keyword>
<evidence type="ECO:0000313" key="11">
    <source>
        <dbReference type="Proteomes" id="UP000214603"/>
    </source>
</evidence>
<dbReference type="GO" id="GO:0015628">
    <property type="term" value="P:protein secretion by the type II secretion system"/>
    <property type="evidence" value="ECO:0007669"/>
    <property type="project" value="TreeGrafter"/>
</dbReference>
<evidence type="ECO:0000256" key="7">
    <source>
        <dbReference type="ARBA" id="ARBA00023136"/>
    </source>
</evidence>
<evidence type="ECO:0000256" key="4">
    <source>
        <dbReference type="ARBA" id="ARBA00022519"/>
    </source>
</evidence>
<evidence type="ECO:0000256" key="6">
    <source>
        <dbReference type="ARBA" id="ARBA00022989"/>
    </source>
</evidence>
<reference evidence="11" key="1">
    <citation type="submission" date="2017-06" db="EMBL/GenBank/DDBJ databases">
        <title>Herbaspirillum phytohormonus sp. nov., isolated from the root nodule of Robinia pseudoacacia in lead-zinc mine.</title>
        <authorList>
            <person name="Fan M."/>
            <person name="Lin Y."/>
        </authorList>
    </citation>
    <scope>NUCLEOTIDE SEQUENCE [LARGE SCALE GENOMIC DNA]</scope>
    <source>
        <strain evidence="11">SC-089</strain>
    </source>
</reference>
<keyword evidence="6 9" id="KW-1133">Transmembrane helix</keyword>
<sequence length="222" mass="23526">MSQAAYPQQGFTLIEVLVALTLLALVSLMSWRGLDAAQHVGERLDARAQDTLAMVRALGQIARDVRLRPGPGVLPDTDLAPADAAGPAHNGAAQPALPPGMDWSAQTGLGMVRAAGDGRWQRLHWYLRDGILYRSVAAPSYLWPLPDVEAPVAVLHGVRAFAVRLWLPGLGWADATAPANAAPATAARTTTAPSGSATGLEVSIYTQDGDARQPYRKVVVLR</sequence>
<dbReference type="InterPro" id="IPR045584">
    <property type="entry name" value="Pilin-like"/>
</dbReference>
<keyword evidence="3" id="KW-0488">Methylation</keyword>
<dbReference type="OrthoDB" id="9151668at2"/>
<dbReference type="InterPro" id="IPR012902">
    <property type="entry name" value="N_methyl_site"/>
</dbReference>
<organism evidence="10 11">
    <name type="scientific">Candidimonas nitroreducens</name>
    <dbReference type="NCBI Taxonomy" id="683354"/>
    <lineage>
        <taxon>Bacteria</taxon>
        <taxon>Pseudomonadati</taxon>
        <taxon>Pseudomonadota</taxon>
        <taxon>Betaproteobacteria</taxon>
        <taxon>Burkholderiales</taxon>
        <taxon>Alcaligenaceae</taxon>
        <taxon>Candidimonas</taxon>
    </lineage>
</organism>
<dbReference type="PANTHER" id="PTHR39583">
    <property type="entry name" value="TYPE II SECRETION SYSTEM PROTEIN J-RELATED"/>
    <property type="match status" value="1"/>
</dbReference>
<dbReference type="NCBIfam" id="TIGR02532">
    <property type="entry name" value="IV_pilin_GFxxxE"/>
    <property type="match status" value="1"/>
</dbReference>
<evidence type="ECO:0000256" key="8">
    <source>
        <dbReference type="SAM" id="MobiDB-lite"/>
    </source>
</evidence>
<dbReference type="EMBL" id="NJIH01000021">
    <property type="protein sequence ID" value="OWT53469.1"/>
    <property type="molecule type" value="Genomic_DNA"/>
</dbReference>
<evidence type="ECO:0000256" key="1">
    <source>
        <dbReference type="ARBA" id="ARBA00004377"/>
    </source>
</evidence>
<comment type="caution">
    <text evidence="10">The sequence shown here is derived from an EMBL/GenBank/DDBJ whole genome shotgun (WGS) entry which is preliminary data.</text>
</comment>
<dbReference type="AlphaFoldDB" id="A0A225M3E0"/>
<evidence type="ECO:0000256" key="5">
    <source>
        <dbReference type="ARBA" id="ARBA00022692"/>
    </source>
</evidence>
<keyword evidence="5 9" id="KW-0812">Transmembrane</keyword>
<feature type="region of interest" description="Disordered" evidence="8">
    <location>
        <begin position="76"/>
        <end position="97"/>
    </location>
</feature>